<keyword evidence="1 3" id="KW-0732">Signal</keyword>
<gene>
    <name evidence="5" type="ORF">LTRI10_LOCUS48613</name>
</gene>
<dbReference type="PROSITE" id="PS51473">
    <property type="entry name" value="GNK2"/>
    <property type="match status" value="1"/>
</dbReference>
<dbReference type="Proteomes" id="UP001497516">
    <property type="component" value="Chromosome 8"/>
</dbReference>
<accession>A0AAV2GEE6</accession>
<keyword evidence="2" id="KW-0677">Repeat</keyword>
<sequence>MAISFTPFFYLLPLLFTVLENVVVKGDPDLTFVSNLCGGEHDVNSLRKDQARRLASGAAQYAPLTGEVCGGTNEEPYLYFRATCSPPASISPADCAACVSYAGEQLVEQNVCDDQWGAQITFASCFLRFETYQIPECPPPAG</sequence>
<feature type="signal peptide" evidence="3">
    <location>
        <begin position="1"/>
        <end position="26"/>
    </location>
</feature>
<proteinExistence type="predicted"/>
<dbReference type="InterPro" id="IPR002902">
    <property type="entry name" value="GNK2"/>
</dbReference>
<dbReference type="AlphaFoldDB" id="A0AAV2GEE6"/>
<evidence type="ECO:0000256" key="2">
    <source>
        <dbReference type="ARBA" id="ARBA00022737"/>
    </source>
</evidence>
<evidence type="ECO:0000256" key="3">
    <source>
        <dbReference type="SAM" id="SignalP"/>
    </source>
</evidence>
<evidence type="ECO:0000313" key="5">
    <source>
        <dbReference type="EMBL" id="CAL1409080.1"/>
    </source>
</evidence>
<protein>
    <recommendedName>
        <fullName evidence="4">Gnk2-homologous domain-containing protein</fullName>
    </recommendedName>
</protein>
<name>A0AAV2GEE6_9ROSI</name>
<organism evidence="5 6">
    <name type="scientific">Linum trigynum</name>
    <dbReference type="NCBI Taxonomy" id="586398"/>
    <lineage>
        <taxon>Eukaryota</taxon>
        <taxon>Viridiplantae</taxon>
        <taxon>Streptophyta</taxon>
        <taxon>Embryophyta</taxon>
        <taxon>Tracheophyta</taxon>
        <taxon>Spermatophyta</taxon>
        <taxon>Magnoliopsida</taxon>
        <taxon>eudicotyledons</taxon>
        <taxon>Gunneridae</taxon>
        <taxon>Pentapetalae</taxon>
        <taxon>rosids</taxon>
        <taxon>fabids</taxon>
        <taxon>Malpighiales</taxon>
        <taxon>Linaceae</taxon>
        <taxon>Linum</taxon>
    </lineage>
</organism>
<feature type="chain" id="PRO_5043404908" description="Gnk2-homologous domain-containing protein" evidence="3">
    <location>
        <begin position="27"/>
        <end position="142"/>
    </location>
</feature>
<reference evidence="5 6" key="1">
    <citation type="submission" date="2024-04" db="EMBL/GenBank/DDBJ databases">
        <authorList>
            <person name="Fracassetti M."/>
        </authorList>
    </citation>
    <scope>NUCLEOTIDE SEQUENCE [LARGE SCALE GENOMIC DNA]</scope>
</reference>
<evidence type="ECO:0000313" key="6">
    <source>
        <dbReference type="Proteomes" id="UP001497516"/>
    </source>
</evidence>
<keyword evidence="6" id="KW-1185">Reference proteome</keyword>
<evidence type="ECO:0000256" key="1">
    <source>
        <dbReference type="ARBA" id="ARBA00022729"/>
    </source>
</evidence>
<feature type="domain" description="Gnk2-homologous" evidence="4">
    <location>
        <begin position="24"/>
        <end position="134"/>
    </location>
</feature>
<dbReference type="EMBL" id="OZ034821">
    <property type="protein sequence ID" value="CAL1409080.1"/>
    <property type="molecule type" value="Genomic_DNA"/>
</dbReference>
<evidence type="ECO:0000259" key="4">
    <source>
        <dbReference type="PROSITE" id="PS51473"/>
    </source>
</evidence>
<dbReference type="Gene3D" id="3.30.430.20">
    <property type="entry name" value="Gnk2 domain, C-X8-C-X2-C motif"/>
    <property type="match status" value="1"/>
</dbReference>
<dbReference type="InterPro" id="IPR038408">
    <property type="entry name" value="GNK2_sf"/>
</dbReference>
<dbReference type="CDD" id="cd23509">
    <property type="entry name" value="Gnk2-like"/>
    <property type="match status" value="1"/>
</dbReference>
<dbReference type="Pfam" id="PF01657">
    <property type="entry name" value="Stress-antifung"/>
    <property type="match status" value="1"/>
</dbReference>